<keyword evidence="2 4" id="KW-0378">Hydrolase</keyword>
<comment type="similarity">
    <text evidence="1 4">Belongs to the glycosyl hydrolase 28 family.</text>
</comment>
<dbReference type="SUPFAM" id="SSF51126">
    <property type="entry name" value="Pectin lyase-like"/>
    <property type="match status" value="1"/>
</dbReference>
<dbReference type="InterPro" id="IPR051801">
    <property type="entry name" value="GH28_Enzymes"/>
</dbReference>
<sequence length="552" mass="61127">MKKNIQGKIFIVLCSFFAVQVHAQQSNYSWDNLPVVAEPTFKKDTFNITNYGAKPDGISLNTDAINKAISDCSKKGGGVVLVPNGYWLTGPIKLQNNVNLHLKKNALLQFSKNFDDYKLVEGVYEGKPSARNESPIMGVNVSNVAITGQGIIDGNGDAWRMVRTSDLTEYEWKAKIAKGEGILSEDKKRWYPSEKNKRGHDQNISFWLGPGVKLSDFEPVKDFLRPNLIVLNNCKNVLLEGVTFQNSPAWNVHPIMCENLTLRGLFIKNPDYAHNGDGADIESCKNVLVEHCIFDVGDDAICIKSGKDEEGRKRGIATENVIIRNNTVYKGHGGFVVGSEMSGGAKNIFVYDCTFMGTDKGIRFKTSRGRGGVVENIFIKDINMFDIDQEAIFFDMYYWVKSPKANEAVEIPPVTEETPIFRNVYIENITCNGAKKGIFVRGIPEMPVNNIHMKNLVLNTDIGAEFKDAKGIYVTNANLMTRDKEKALIYVETSQDIVFDNLKTNQTNGTLFNVNGANSSGIAVKNSNVSKGITKAVFNNGANAKALVADKK</sequence>
<accession>F0SCQ8</accession>
<dbReference type="InterPro" id="IPR006626">
    <property type="entry name" value="PbH1"/>
</dbReference>
<evidence type="ECO:0000256" key="1">
    <source>
        <dbReference type="ARBA" id="ARBA00008834"/>
    </source>
</evidence>
<proteinExistence type="inferred from homology"/>
<feature type="domain" description="Rhamnogalacturonase A/B/Epimerase-like pectate lyase" evidence="6">
    <location>
        <begin position="46"/>
        <end position="207"/>
    </location>
</feature>
<dbReference type="GO" id="GO:0005975">
    <property type="term" value="P:carbohydrate metabolic process"/>
    <property type="evidence" value="ECO:0007669"/>
    <property type="project" value="InterPro"/>
</dbReference>
<dbReference type="AlphaFoldDB" id="F0SCQ8"/>
<reference evidence="8" key="2">
    <citation type="submission" date="2011-02" db="EMBL/GenBank/DDBJ databases">
        <title>The complete genome of Pedobacter saltans DSM 12145.</title>
        <authorList>
            <consortium name="US DOE Joint Genome Institute (JGI-PGF)"/>
            <person name="Lucas S."/>
            <person name="Copeland A."/>
            <person name="Lapidus A."/>
            <person name="Bruce D."/>
            <person name="Goodwin L."/>
            <person name="Pitluck S."/>
            <person name="Kyrpides N."/>
            <person name="Mavromatis K."/>
            <person name="Pagani I."/>
            <person name="Ivanova N."/>
            <person name="Ovchinnikova G."/>
            <person name="Lu M."/>
            <person name="Detter J.C."/>
            <person name="Han C."/>
            <person name="Land M."/>
            <person name="Hauser L."/>
            <person name="Markowitz V."/>
            <person name="Cheng J.-F."/>
            <person name="Hugenholtz P."/>
            <person name="Woyke T."/>
            <person name="Wu D."/>
            <person name="Tindall B."/>
            <person name="Pomrenke H.G."/>
            <person name="Brambilla E."/>
            <person name="Klenk H.-P."/>
            <person name="Eisen J.A."/>
        </authorList>
    </citation>
    <scope>NUCLEOTIDE SEQUENCE [LARGE SCALE GENOMIC DNA]</scope>
    <source>
        <strain evidence="8">ATCC 51119 / DSM 12145 / JCM 21818 / LMG 10337 / NBRC 100064 / NCIMB 13643</strain>
    </source>
</reference>
<evidence type="ECO:0000313" key="7">
    <source>
        <dbReference type="EMBL" id="ADY53902.1"/>
    </source>
</evidence>
<dbReference type="OrthoDB" id="9795222at2"/>
<dbReference type="PANTHER" id="PTHR31339:SF9">
    <property type="entry name" value="PLASMIN AND FIBRONECTIN-BINDING PROTEIN A"/>
    <property type="match status" value="1"/>
</dbReference>
<evidence type="ECO:0000256" key="4">
    <source>
        <dbReference type="RuleBase" id="RU361169"/>
    </source>
</evidence>
<feature type="chain" id="PRO_5003260331" evidence="5">
    <location>
        <begin position="24"/>
        <end position="552"/>
    </location>
</feature>
<protein>
    <submittedName>
        <fullName evidence="7">Glycoside hydrolase family 28</fullName>
    </submittedName>
</protein>
<keyword evidence="3 4" id="KW-0326">Glycosidase</keyword>
<dbReference type="InterPro" id="IPR011050">
    <property type="entry name" value="Pectin_lyase_fold/virulence"/>
</dbReference>
<dbReference type="RefSeq" id="WP_013634385.1">
    <property type="nucleotide sequence ID" value="NC_015177.1"/>
</dbReference>
<keyword evidence="8" id="KW-1185">Reference proteome</keyword>
<dbReference type="Gene3D" id="2.160.20.10">
    <property type="entry name" value="Single-stranded right-handed beta-helix, Pectin lyase-like"/>
    <property type="match status" value="1"/>
</dbReference>
<reference evidence="7 8" key="1">
    <citation type="journal article" date="2011" name="Stand. Genomic Sci.">
        <title>Complete genome sequence of the gliding, heparinolytic Pedobacter saltans type strain (113).</title>
        <authorList>
            <person name="Liolios K."/>
            <person name="Sikorski J."/>
            <person name="Lu M."/>
            <person name="Nolan M."/>
            <person name="Lapidus A."/>
            <person name="Lucas S."/>
            <person name="Hammon N."/>
            <person name="Deshpande S."/>
            <person name="Cheng J.F."/>
            <person name="Tapia R."/>
            <person name="Han C."/>
            <person name="Goodwin L."/>
            <person name="Pitluck S."/>
            <person name="Huntemann M."/>
            <person name="Ivanova N."/>
            <person name="Pagani I."/>
            <person name="Mavromatis K."/>
            <person name="Ovchinikova G."/>
            <person name="Pati A."/>
            <person name="Chen A."/>
            <person name="Palaniappan K."/>
            <person name="Land M."/>
            <person name="Hauser L."/>
            <person name="Brambilla E.M."/>
            <person name="Kotsyurbenko O."/>
            <person name="Rohde M."/>
            <person name="Tindall B.J."/>
            <person name="Abt B."/>
            <person name="Goker M."/>
            <person name="Detter J.C."/>
            <person name="Woyke T."/>
            <person name="Bristow J."/>
            <person name="Eisen J.A."/>
            <person name="Markowitz V."/>
            <person name="Hugenholtz P."/>
            <person name="Klenk H.P."/>
            <person name="Kyrpides N.C."/>
        </authorList>
    </citation>
    <scope>NUCLEOTIDE SEQUENCE [LARGE SCALE GENOMIC DNA]</scope>
    <source>
        <strain evidence="8">ATCC 51119 / DSM 12145 / JCM 21818 / LMG 10337 / NBRC 100064 / NCIMB 13643</strain>
    </source>
</reference>
<dbReference type="EMBL" id="CP002545">
    <property type="protein sequence ID" value="ADY53902.1"/>
    <property type="molecule type" value="Genomic_DNA"/>
</dbReference>
<dbReference type="InterPro" id="IPR000743">
    <property type="entry name" value="Glyco_hydro_28"/>
</dbReference>
<dbReference type="STRING" id="762903.Pedsa_3367"/>
<evidence type="ECO:0000256" key="5">
    <source>
        <dbReference type="SAM" id="SignalP"/>
    </source>
</evidence>
<dbReference type="SMART" id="SM00710">
    <property type="entry name" value="PbH1"/>
    <property type="match status" value="6"/>
</dbReference>
<evidence type="ECO:0000256" key="3">
    <source>
        <dbReference type="ARBA" id="ARBA00023295"/>
    </source>
</evidence>
<dbReference type="Proteomes" id="UP000000310">
    <property type="component" value="Chromosome"/>
</dbReference>
<evidence type="ECO:0000256" key="2">
    <source>
        <dbReference type="ARBA" id="ARBA00022801"/>
    </source>
</evidence>
<dbReference type="Pfam" id="PF00295">
    <property type="entry name" value="Glyco_hydro_28"/>
    <property type="match status" value="1"/>
</dbReference>
<dbReference type="PANTHER" id="PTHR31339">
    <property type="entry name" value="PECTIN LYASE-RELATED"/>
    <property type="match status" value="1"/>
</dbReference>
<dbReference type="InterPro" id="IPR024535">
    <property type="entry name" value="RHGA/B-epi-like_pectate_lyase"/>
</dbReference>
<keyword evidence="5" id="KW-0732">Signal</keyword>
<evidence type="ECO:0000313" key="8">
    <source>
        <dbReference type="Proteomes" id="UP000000310"/>
    </source>
</evidence>
<dbReference type="HOGENOM" id="CLU_016031_8_3_10"/>
<gene>
    <name evidence="7" type="ordered locus">Pedsa_3367</name>
</gene>
<dbReference type="KEGG" id="psn:Pedsa_3367"/>
<evidence type="ECO:0000259" key="6">
    <source>
        <dbReference type="Pfam" id="PF12708"/>
    </source>
</evidence>
<dbReference type="eggNOG" id="COG5434">
    <property type="taxonomic scope" value="Bacteria"/>
</dbReference>
<organism evidence="7 8">
    <name type="scientific">Pseudopedobacter saltans (strain ATCC 51119 / DSM 12145 / JCM 21818 / CCUG 39354 / LMG 10337 / NBRC 100064 / NCIMB 13643)</name>
    <name type="common">Pedobacter saltans</name>
    <dbReference type="NCBI Taxonomy" id="762903"/>
    <lineage>
        <taxon>Bacteria</taxon>
        <taxon>Pseudomonadati</taxon>
        <taxon>Bacteroidota</taxon>
        <taxon>Sphingobacteriia</taxon>
        <taxon>Sphingobacteriales</taxon>
        <taxon>Sphingobacteriaceae</taxon>
        <taxon>Pseudopedobacter</taxon>
    </lineage>
</organism>
<feature type="signal peptide" evidence="5">
    <location>
        <begin position="1"/>
        <end position="23"/>
    </location>
</feature>
<dbReference type="GO" id="GO:0004650">
    <property type="term" value="F:polygalacturonase activity"/>
    <property type="evidence" value="ECO:0007669"/>
    <property type="project" value="InterPro"/>
</dbReference>
<dbReference type="Pfam" id="PF12708">
    <property type="entry name" value="Pect-lyase_RHGA_epim"/>
    <property type="match status" value="1"/>
</dbReference>
<dbReference type="InterPro" id="IPR012334">
    <property type="entry name" value="Pectin_lyas_fold"/>
</dbReference>
<dbReference type="PROSITE" id="PS00502">
    <property type="entry name" value="POLYGALACTURONASE"/>
    <property type="match status" value="1"/>
</dbReference>
<name>F0SCQ8_PSESL</name>